<organism evidence="1 2">
    <name type="scientific">Marinococcus luteus</name>
    <dbReference type="NCBI Taxonomy" id="1122204"/>
    <lineage>
        <taxon>Bacteria</taxon>
        <taxon>Bacillati</taxon>
        <taxon>Bacillota</taxon>
        <taxon>Bacilli</taxon>
        <taxon>Bacillales</taxon>
        <taxon>Bacillaceae</taxon>
        <taxon>Marinococcus</taxon>
    </lineage>
</organism>
<proteinExistence type="predicted"/>
<dbReference type="OrthoDB" id="2968228at2"/>
<reference evidence="1 2" key="1">
    <citation type="submission" date="2016-10" db="EMBL/GenBank/DDBJ databases">
        <authorList>
            <person name="de Groot N.N."/>
        </authorList>
    </citation>
    <scope>NUCLEOTIDE SEQUENCE [LARGE SCALE GENOMIC DNA]</scope>
    <source>
        <strain evidence="1 2">DSM 23126</strain>
    </source>
</reference>
<dbReference type="EMBL" id="FNNC01000001">
    <property type="protein sequence ID" value="SDW21528.1"/>
    <property type="molecule type" value="Genomic_DNA"/>
</dbReference>
<keyword evidence="2" id="KW-1185">Reference proteome</keyword>
<dbReference type="Proteomes" id="UP000199488">
    <property type="component" value="Unassembled WGS sequence"/>
</dbReference>
<sequence>MLENREYQQSLNEDVNPAIVREVGYGEAVIYSALVNEFKDQTAYFGFLEDGWFHCQETELAAQTEMTERYLRKKVRKLQRLGFIEKRKLYGENLNYYRLAV</sequence>
<evidence type="ECO:0000313" key="2">
    <source>
        <dbReference type="Proteomes" id="UP000199488"/>
    </source>
</evidence>
<accession>A0A1H2RQH0</accession>
<name>A0A1H2RQH0_9BACI</name>
<dbReference type="RefSeq" id="WP_091611610.1">
    <property type="nucleotide sequence ID" value="NZ_FNNC01000001.1"/>
</dbReference>
<protein>
    <recommendedName>
        <fullName evidence="3">Helix-turn-helix domain-containing protein</fullName>
    </recommendedName>
</protein>
<gene>
    <name evidence="1" type="ORF">SAMN05421781_0866</name>
</gene>
<evidence type="ECO:0008006" key="3">
    <source>
        <dbReference type="Google" id="ProtNLM"/>
    </source>
</evidence>
<dbReference type="AlphaFoldDB" id="A0A1H2RQH0"/>
<evidence type="ECO:0000313" key="1">
    <source>
        <dbReference type="EMBL" id="SDW21528.1"/>
    </source>
</evidence>